<name>A0AC35GTE2_9BILA</name>
<accession>A0AC35GTE2</accession>
<protein>
    <submittedName>
        <fullName evidence="2">Uncharacterized protein</fullName>
    </submittedName>
</protein>
<evidence type="ECO:0000313" key="1">
    <source>
        <dbReference type="Proteomes" id="UP000887580"/>
    </source>
</evidence>
<sequence>MTEATIAFCVLLDGLANAPEYSVTDVSDFYDSAFEYSRLLQSLESTPEFTDSEKECIQRSFPIAIQRAAEITNELAQNKSIEELRDLLSKIEVVTNDIFNVYQIASNGEISSDVNDSIQKLQSVHASIQQQLA</sequence>
<reference evidence="2" key="1">
    <citation type="submission" date="2022-11" db="UniProtKB">
        <authorList>
            <consortium name="WormBaseParasite"/>
        </authorList>
    </citation>
    <scope>IDENTIFICATION</scope>
</reference>
<organism evidence="1 2">
    <name type="scientific">Panagrolaimus sp. PS1159</name>
    <dbReference type="NCBI Taxonomy" id="55785"/>
    <lineage>
        <taxon>Eukaryota</taxon>
        <taxon>Metazoa</taxon>
        <taxon>Ecdysozoa</taxon>
        <taxon>Nematoda</taxon>
        <taxon>Chromadorea</taxon>
        <taxon>Rhabditida</taxon>
        <taxon>Tylenchina</taxon>
        <taxon>Panagrolaimomorpha</taxon>
        <taxon>Panagrolaimoidea</taxon>
        <taxon>Panagrolaimidae</taxon>
        <taxon>Panagrolaimus</taxon>
    </lineage>
</organism>
<proteinExistence type="predicted"/>
<dbReference type="Proteomes" id="UP000887580">
    <property type="component" value="Unplaced"/>
</dbReference>
<evidence type="ECO:0000313" key="2">
    <source>
        <dbReference type="WBParaSite" id="PS1159_v2.g8321.t1"/>
    </source>
</evidence>
<dbReference type="WBParaSite" id="PS1159_v2.g8321.t1">
    <property type="protein sequence ID" value="PS1159_v2.g8321.t1"/>
    <property type="gene ID" value="PS1159_v2.g8321"/>
</dbReference>